<dbReference type="InterPro" id="IPR012337">
    <property type="entry name" value="RNaseH-like_sf"/>
</dbReference>
<dbReference type="InterPro" id="IPR036397">
    <property type="entry name" value="RNaseH_sf"/>
</dbReference>
<dbReference type="Gene3D" id="3.30.420.10">
    <property type="entry name" value="Ribonuclease H-like superfamily/Ribonuclease H"/>
    <property type="match status" value="1"/>
</dbReference>
<dbReference type="PANTHER" id="PTHR42648">
    <property type="entry name" value="TRANSPOSASE, PUTATIVE-RELATED"/>
    <property type="match status" value="1"/>
</dbReference>
<dbReference type="InterPro" id="IPR001584">
    <property type="entry name" value="Integrase_cat-core"/>
</dbReference>
<keyword evidence="6" id="KW-1185">Reference proteome</keyword>
<dbReference type="GO" id="GO:0016787">
    <property type="term" value="F:hydrolase activity"/>
    <property type="evidence" value="ECO:0007669"/>
    <property type="project" value="UniProtKB-KW"/>
</dbReference>
<dbReference type="Proteomes" id="UP001418222">
    <property type="component" value="Unassembled WGS sequence"/>
</dbReference>
<dbReference type="InterPro" id="IPR039537">
    <property type="entry name" value="Retrotran_Ty1/copia-like"/>
</dbReference>
<dbReference type="GO" id="GO:0003676">
    <property type="term" value="F:nucleic acid binding"/>
    <property type="evidence" value="ECO:0007669"/>
    <property type="project" value="InterPro"/>
</dbReference>
<evidence type="ECO:0000256" key="1">
    <source>
        <dbReference type="ARBA" id="ARBA00022723"/>
    </source>
</evidence>
<dbReference type="PROSITE" id="PS50994">
    <property type="entry name" value="INTEGRASE"/>
    <property type="match status" value="1"/>
</dbReference>
<evidence type="ECO:0000313" key="5">
    <source>
        <dbReference type="EMBL" id="KAK8954179.1"/>
    </source>
</evidence>
<evidence type="ECO:0000256" key="3">
    <source>
        <dbReference type="SAM" id="MobiDB-lite"/>
    </source>
</evidence>
<dbReference type="InterPro" id="IPR043502">
    <property type="entry name" value="DNA/RNA_pol_sf"/>
</dbReference>
<accession>A0AAP0BXM7</accession>
<feature type="region of interest" description="Disordered" evidence="3">
    <location>
        <begin position="304"/>
        <end position="329"/>
    </location>
</feature>
<name>A0AAP0BXM7_9ASPA</name>
<evidence type="ECO:0000259" key="4">
    <source>
        <dbReference type="PROSITE" id="PS50994"/>
    </source>
</evidence>
<dbReference type="AlphaFoldDB" id="A0AAP0BXM7"/>
<gene>
    <name evidence="5" type="ORF">KSP39_PZI002872</name>
</gene>
<dbReference type="InterPro" id="IPR013103">
    <property type="entry name" value="RVT_2"/>
</dbReference>
<feature type="region of interest" description="Disordered" evidence="3">
    <location>
        <begin position="755"/>
        <end position="781"/>
    </location>
</feature>
<dbReference type="Pfam" id="PF25597">
    <property type="entry name" value="SH3_retrovirus"/>
    <property type="match status" value="1"/>
</dbReference>
<dbReference type="GO" id="GO:0015074">
    <property type="term" value="P:DNA integration"/>
    <property type="evidence" value="ECO:0007669"/>
    <property type="project" value="InterPro"/>
</dbReference>
<reference evidence="5 6" key="1">
    <citation type="journal article" date="2022" name="Nat. Plants">
        <title>Genomes of leafy and leafless Platanthera orchids illuminate the evolution of mycoheterotrophy.</title>
        <authorList>
            <person name="Li M.H."/>
            <person name="Liu K.W."/>
            <person name="Li Z."/>
            <person name="Lu H.C."/>
            <person name="Ye Q.L."/>
            <person name="Zhang D."/>
            <person name="Wang J.Y."/>
            <person name="Li Y.F."/>
            <person name="Zhong Z.M."/>
            <person name="Liu X."/>
            <person name="Yu X."/>
            <person name="Liu D.K."/>
            <person name="Tu X.D."/>
            <person name="Liu B."/>
            <person name="Hao Y."/>
            <person name="Liao X.Y."/>
            <person name="Jiang Y.T."/>
            <person name="Sun W.H."/>
            <person name="Chen J."/>
            <person name="Chen Y.Q."/>
            <person name="Ai Y."/>
            <person name="Zhai J.W."/>
            <person name="Wu S.S."/>
            <person name="Zhou Z."/>
            <person name="Hsiao Y.Y."/>
            <person name="Wu W.L."/>
            <person name="Chen Y.Y."/>
            <person name="Lin Y.F."/>
            <person name="Hsu J.L."/>
            <person name="Li C.Y."/>
            <person name="Wang Z.W."/>
            <person name="Zhao X."/>
            <person name="Zhong W.Y."/>
            <person name="Ma X.K."/>
            <person name="Ma L."/>
            <person name="Huang J."/>
            <person name="Chen G.Z."/>
            <person name="Huang M.Z."/>
            <person name="Huang L."/>
            <person name="Peng D.H."/>
            <person name="Luo Y.B."/>
            <person name="Zou S.Q."/>
            <person name="Chen S.P."/>
            <person name="Lan S."/>
            <person name="Tsai W.C."/>
            <person name="Van de Peer Y."/>
            <person name="Liu Z.J."/>
        </authorList>
    </citation>
    <scope>NUCLEOTIDE SEQUENCE [LARGE SCALE GENOMIC DNA]</scope>
    <source>
        <strain evidence="5">Lor287</strain>
    </source>
</reference>
<dbReference type="InterPro" id="IPR057670">
    <property type="entry name" value="SH3_retrovirus"/>
</dbReference>
<dbReference type="Pfam" id="PF00665">
    <property type="entry name" value="rve"/>
    <property type="match status" value="1"/>
</dbReference>
<keyword evidence="1" id="KW-0479">Metal-binding</keyword>
<keyword evidence="2" id="KW-0378">Hydrolase</keyword>
<dbReference type="SUPFAM" id="SSF53098">
    <property type="entry name" value="Ribonuclease H-like"/>
    <property type="match status" value="1"/>
</dbReference>
<comment type="caution">
    <text evidence="5">The sequence shown here is derived from an EMBL/GenBank/DDBJ whole genome shotgun (WGS) entry which is preliminary data.</text>
</comment>
<protein>
    <recommendedName>
        <fullName evidence="4">Integrase catalytic domain-containing protein</fullName>
    </recommendedName>
</protein>
<organism evidence="5 6">
    <name type="scientific">Platanthera zijinensis</name>
    <dbReference type="NCBI Taxonomy" id="2320716"/>
    <lineage>
        <taxon>Eukaryota</taxon>
        <taxon>Viridiplantae</taxon>
        <taxon>Streptophyta</taxon>
        <taxon>Embryophyta</taxon>
        <taxon>Tracheophyta</taxon>
        <taxon>Spermatophyta</taxon>
        <taxon>Magnoliopsida</taxon>
        <taxon>Liliopsida</taxon>
        <taxon>Asparagales</taxon>
        <taxon>Orchidaceae</taxon>
        <taxon>Orchidoideae</taxon>
        <taxon>Orchideae</taxon>
        <taxon>Orchidinae</taxon>
        <taxon>Platanthera</taxon>
    </lineage>
</organism>
<dbReference type="GO" id="GO:0046872">
    <property type="term" value="F:metal ion binding"/>
    <property type="evidence" value="ECO:0007669"/>
    <property type="project" value="UniProtKB-KW"/>
</dbReference>
<dbReference type="CDD" id="cd09272">
    <property type="entry name" value="RNase_HI_RT_Ty1"/>
    <property type="match status" value="1"/>
</dbReference>
<dbReference type="PANTHER" id="PTHR42648:SF18">
    <property type="entry name" value="RETROTRANSPOSON, UNCLASSIFIED-LIKE PROTEIN"/>
    <property type="match status" value="1"/>
</dbReference>
<feature type="compositionally biased region" description="Polar residues" evidence="3">
    <location>
        <begin position="761"/>
        <end position="772"/>
    </location>
</feature>
<dbReference type="Pfam" id="PF07727">
    <property type="entry name" value="RVT_2"/>
    <property type="match status" value="1"/>
</dbReference>
<feature type="region of interest" description="Disordered" evidence="3">
    <location>
        <begin position="268"/>
        <end position="291"/>
    </location>
</feature>
<feature type="domain" description="Integrase catalytic" evidence="4">
    <location>
        <begin position="35"/>
        <end position="201"/>
    </location>
</feature>
<dbReference type="SUPFAM" id="SSF56672">
    <property type="entry name" value="DNA/RNA polymerases"/>
    <property type="match status" value="1"/>
</dbReference>
<evidence type="ECO:0000313" key="6">
    <source>
        <dbReference type="Proteomes" id="UP001418222"/>
    </source>
</evidence>
<proteinExistence type="predicted"/>
<dbReference type="EMBL" id="JBBWWQ010000002">
    <property type="protein sequence ID" value="KAK8954179.1"/>
    <property type="molecule type" value="Genomic_DNA"/>
</dbReference>
<evidence type="ECO:0000256" key="2">
    <source>
        <dbReference type="ARBA" id="ARBA00022801"/>
    </source>
</evidence>
<sequence>MVEGLPRLEGEPTTCEGCIMGKSHRQSFPKATNWKAKEPLELVHADLWGPATTPSIGGMKYFLCLTDDFSRFSWIYFLQHKSETFTKFREFKAAAEKQSGHNLKCLRSDGGGEFTSLEFQDYCKDQGITRELTAPYSPEQNDTAERKNRTIMEKVKAMLHHHGLPQELWAEAAQTAVYVLNRSPTRSLEEGTPYEAWRKKKPNVQHLRTFGCVAYKHIPKEGRKKLEMKAEKGIFIGYSQQSKAYRIYNPKTQKLSITRDVIFNENTSWDWDQNPENPHLHTEVTEEQPSQPVEGINLHELLPHTAEPEELRQPEPISESEEESSHPRFRSLAEIYQIEEDIALLIKEEPEDYATAAADPKWRKAMEEEIEMVEKNDTWQLVQKPKDKHILNLKWVYKAKQNEEGEIVKYKARIVAKGYTQRQGIDFHETFAPVVRMESIRAFLAIAAQAKLGVHQLDVKSAFLNGRVEEEIYVHQPEGFEKEGEEEKVYKLNKALYGLKQTPRAWNQRIDSHLAGNGFSRSKNEPSLYTKRFDTNHFLILCLYVDDLIFIGSTSEIVKEFKQVMMSEFEMSDLGLMKFFLGFQINQNPGRIFINQRKYIEQVIEKYGMKDCNPAPTPMTTRAKLVKNEEPTSIIEAEYVAVCAAACEGVWLRRLLSDLRLKKEEKEIKIWCDNTAAIGIAKNPIFHSRTKHIDLRYHFLKDLVEENQIELAYCQSNKQLADIFTKPLPVQTFMDLRKFLVSALRGGVEVLNARDKEKKSNSQLRFPSTTTTGKKEKQPKL</sequence>